<dbReference type="Pfam" id="PF00685">
    <property type="entry name" value="Sulfotransfer_1"/>
    <property type="match status" value="1"/>
</dbReference>
<dbReference type="PANTHER" id="PTHR10704">
    <property type="entry name" value="CARBOHYDRATE SULFOTRANSFERASE"/>
    <property type="match status" value="1"/>
</dbReference>
<dbReference type="InterPro" id="IPR051135">
    <property type="entry name" value="Gal/GlcNAc/GalNAc_ST"/>
</dbReference>
<name>A7SLB1_NEMVE</name>
<evidence type="ECO:0000259" key="1">
    <source>
        <dbReference type="Pfam" id="PF00685"/>
    </source>
</evidence>
<feature type="domain" description="Sulfotransferase" evidence="1">
    <location>
        <begin position="45"/>
        <end position="194"/>
    </location>
</feature>
<organism evidence="2 3">
    <name type="scientific">Nematostella vectensis</name>
    <name type="common">Starlet sea anemone</name>
    <dbReference type="NCBI Taxonomy" id="45351"/>
    <lineage>
        <taxon>Eukaryota</taxon>
        <taxon>Metazoa</taxon>
        <taxon>Cnidaria</taxon>
        <taxon>Anthozoa</taxon>
        <taxon>Hexacorallia</taxon>
        <taxon>Actiniaria</taxon>
        <taxon>Edwardsiidae</taxon>
        <taxon>Nematostella</taxon>
    </lineage>
</organism>
<dbReference type="OMA" id="ADHINET"/>
<dbReference type="AlphaFoldDB" id="A7SLB1"/>
<dbReference type="PhylomeDB" id="A7SLB1"/>
<sequence length="205" mass="23574">CRPLNVPETKHICSNRVHRVVKVLTSRLPKLDVSLIEGFSQEGEEVKVLHLVRDPRAVVASLQKVRWLEAPGTAGASFSSRVQTFCEAMLETLDFILKAEASLYGKYKLLRYEDLVADVYRTSKELFHFVGIARGTESINRWIRMSINAKTDVTSETYEYQTTRANMTSLIHAWKSRLSEKQIRTVEWYCKPMMVAHGYTPMFVQ</sequence>
<evidence type="ECO:0000313" key="3">
    <source>
        <dbReference type="Proteomes" id="UP000001593"/>
    </source>
</evidence>
<reference evidence="2 3" key="1">
    <citation type="journal article" date="2007" name="Science">
        <title>Sea anemone genome reveals ancestral eumetazoan gene repertoire and genomic organization.</title>
        <authorList>
            <person name="Putnam N.H."/>
            <person name="Srivastava M."/>
            <person name="Hellsten U."/>
            <person name="Dirks B."/>
            <person name="Chapman J."/>
            <person name="Salamov A."/>
            <person name="Terry A."/>
            <person name="Shapiro H."/>
            <person name="Lindquist E."/>
            <person name="Kapitonov V.V."/>
            <person name="Jurka J."/>
            <person name="Genikhovich G."/>
            <person name="Grigoriev I.V."/>
            <person name="Lucas S.M."/>
            <person name="Steele R.E."/>
            <person name="Finnerty J.R."/>
            <person name="Technau U."/>
            <person name="Martindale M.Q."/>
            <person name="Rokhsar D.S."/>
        </authorList>
    </citation>
    <scope>NUCLEOTIDE SEQUENCE [LARGE SCALE GENOMIC DNA]</scope>
    <source>
        <strain evidence="3">CH2 X CH6</strain>
    </source>
</reference>
<dbReference type="PANTHER" id="PTHR10704:SF44">
    <property type="entry name" value="LD35051P-RELATED"/>
    <property type="match status" value="1"/>
</dbReference>
<dbReference type="EMBL" id="DS469697">
    <property type="protein sequence ID" value="EDO35463.1"/>
    <property type="molecule type" value="Genomic_DNA"/>
</dbReference>
<gene>
    <name evidence="2" type="ORF">NEMVEDRAFT_v1g122621</name>
</gene>
<keyword evidence="3" id="KW-1185">Reference proteome</keyword>
<evidence type="ECO:0000313" key="2">
    <source>
        <dbReference type="EMBL" id="EDO35463.1"/>
    </source>
</evidence>
<dbReference type="HOGENOM" id="CLU_1340518_0_0_1"/>
<dbReference type="SUPFAM" id="SSF52540">
    <property type="entry name" value="P-loop containing nucleoside triphosphate hydrolases"/>
    <property type="match status" value="1"/>
</dbReference>
<accession>A7SLB1</accession>
<proteinExistence type="predicted"/>
<dbReference type="InParanoid" id="A7SLB1"/>
<dbReference type="GO" id="GO:0008146">
    <property type="term" value="F:sulfotransferase activity"/>
    <property type="evidence" value="ECO:0007669"/>
    <property type="project" value="InterPro"/>
</dbReference>
<dbReference type="Gene3D" id="3.40.50.300">
    <property type="entry name" value="P-loop containing nucleotide triphosphate hydrolases"/>
    <property type="match status" value="1"/>
</dbReference>
<dbReference type="Proteomes" id="UP000001593">
    <property type="component" value="Unassembled WGS sequence"/>
</dbReference>
<feature type="non-terminal residue" evidence="2">
    <location>
        <position position="1"/>
    </location>
</feature>
<protein>
    <recommendedName>
        <fullName evidence="1">Sulfotransferase domain-containing protein</fullName>
    </recommendedName>
</protein>
<dbReference type="InterPro" id="IPR000863">
    <property type="entry name" value="Sulfotransferase_dom"/>
</dbReference>
<dbReference type="InterPro" id="IPR027417">
    <property type="entry name" value="P-loop_NTPase"/>
</dbReference>